<keyword evidence="2 8" id="KW-0436">Ligase</keyword>
<gene>
    <name evidence="8 10" type="primary">trpS</name>
    <name evidence="10" type="ORF">COW24_05715</name>
</gene>
<feature type="binding site" evidence="8">
    <location>
        <begin position="147"/>
        <end position="149"/>
    </location>
    <ligand>
        <name>ATP</name>
        <dbReference type="ChEBI" id="CHEBI:30616"/>
    </ligand>
</feature>
<dbReference type="EC" id="6.1.1.2" evidence="8"/>
<dbReference type="AlphaFoldDB" id="A0A2M7H2B2"/>
<dbReference type="PROSITE" id="PS00178">
    <property type="entry name" value="AA_TRNA_LIGASE_I"/>
    <property type="match status" value="1"/>
</dbReference>
<dbReference type="GO" id="GO:0005829">
    <property type="term" value="C:cytosol"/>
    <property type="evidence" value="ECO:0007669"/>
    <property type="project" value="TreeGrafter"/>
</dbReference>
<evidence type="ECO:0000256" key="5">
    <source>
        <dbReference type="ARBA" id="ARBA00022917"/>
    </source>
</evidence>
<dbReference type="Proteomes" id="UP000230292">
    <property type="component" value="Unassembled WGS sequence"/>
</dbReference>
<keyword evidence="3 8" id="KW-0547">Nucleotide-binding</keyword>
<dbReference type="GO" id="GO:0005524">
    <property type="term" value="F:ATP binding"/>
    <property type="evidence" value="ECO:0007669"/>
    <property type="project" value="UniProtKB-UniRule"/>
</dbReference>
<comment type="catalytic activity">
    <reaction evidence="7 8">
        <text>tRNA(Trp) + L-tryptophan + ATP = L-tryptophyl-tRNA(Trp) + AMP + diphosphate + H(+)</text>
        <dbReference type="Rhea" id="RHEA:24080"/>
        <dbReference type="Rhea" id="RHEA-COMP:9671"/>
        <dbReference type="Rhea" id="RHEA-COMP:9705"/>
        <dbReference type="ChEBI" id="CHEBI:15378"/>
        <dbReference type="ChEBI" id="CHEBI:30616"/>
        <dbReference type="ChEBI" id="CHEBI:33019"/>
        <dbReference type="ChEBI" id="CHEBI:57912"/>
        <dbReference type="ChEBI" id="CHEBI:78442"/>
        <dbReference type="ChEBI" id="CHEBI:78535"/>
        <dbReference type="ChEBI" id="CHEBI:456215"/>
        <dbReference type="EC" id="6.1.1.2"/>
    </reaction>
</comment>
<evidence type="ECO:0000256" key="6">
    <source>
        <dbReference type="ARBA" id="ARBA00023146"/>
    </source>
</evidence>
<dbReference type="InterPro" id="IPR002305">
    <property type="entry name" value="aa-tRNA-synth_Ic"/>
</dbReference>
<feature type="binding site" evidence="8">
    <location>
        <begin position="196"/>
        <end position="200"/>
    </location>
    <ligand>
        <name>ATP</name>
        <dbReference type="ChEBI" id="CHEBI:30616"/>
    </ligand>
</feature>
<comment type="subunit">
    <text evidence="8">Homodimer.</text>
</comment>
<dbReference type="PRINTS" id="PR01039">
    <property type="entry name" value="TRNASYNTHTRP"/>
</dbReference>
<dbReference type="InterPro" id="IPR024109">
    <property type="entry name" value="Trp-tRNA-ligase_bac-type"/>
</dbReference>
<dbReference type="Gene3D" id="3.40.50.620">
    <property type="entry name" value="HUPs"/>
    <property type="match status" value="1"/>
</dbReference>
<comment type="caution">
    <text evidence="10">The sequence shown here is derived from an EMBL/GenBank/DDBJ whole genome shotgun (WGS) entry which is preliminary data.</text>
</comment>
<dbReference type="SUPFAM" id="SSF52374">
    <property type="entry name" value="Nucleotidylyl transferase"/>
    <property type="match status" value="1"/>
</dbReference>
<evidence type="ECO:0000256" key="7">
    <source>
        <dbReference type="ARBA" id="ARBA00049929"/>
    </source>
</evidence>
<proteinExistence type="inferred from homology"/>
<keyword evidence="4 8" id="KW-0067">ATP-binding</keyword>
<feature type="short sequence motif" description="'KMSKS' region" evidence="8">
    <location>
        <begin position="196"/>
        <end position="200"/>
    </location>
</feature>
<comment type="similarity">
    <text evidence="1 8 9">Belongs to the class-I aminoacyl-tRNA synthetase family.</text>
</comment>
<evidence type="ECO:0000256" key="3">
    <source>
        <dbReference type="ARBA" id="ARBA00022741"/>
    </source>
</evidence>
<sequence>MSKRLLSGIQPSGELHLGNYLGAIKQWISLQQVHESLFCIVDLHAITARQDPKKLHENIRRVAASYLACGVDPQESAIFVQSSVSAHAELAWVLSTFTQMGELERMTQFKDKSKGKGAGQINAGLFTYPVLMAADILLYKPTAVPVGDDQKQHIELTRNIAERFNNYYKTETFVVPEGVFPSSGARIMGLDDPTAKMSKSAPSDLNFISFSDDADVVRKKVKKAVTDSGSDVTAGDDKPALTNLLTIYSLLTGREVSDIEKDYVGKGYGDFKAELAEVIVEWLAPVQLEMKRYLDDPAQLDIILAAGTEQANRIAQVTLDEVYKTVGLGY</sequence>
<dbReference type="InterPro" id="IPR001412">
    <property type="entry name" value="aa-tRNA-synth_I_CS"/>
</dbReference>
<dbReference type="Pfam" id="PF00579">
    <property type="entry name" value="tRNA-synt_1b"/>
    <property type="match status" value="1"/>
</dbReference>
<feature type="binding site" evidence="8">
    <location>
        <position position="187"/>
    </location>
    <ligand>
        <name>ATP</name>
        <dbReference type="ChEBI" id="CHEBI:30616"/>
    </ligand>
</feature>
<evidence type="ECO:0000256" key="4">
    <source>
        <dbReference type="ARBA" id="ARBA00022840"/>
    </source>
</evidence>
<evidence type="ECO:0000313" key="11">
    <source>
        <dbReference type="Proteomes" id="UP000230292"/>
    </source>
</evidence>
<evidence type="ECO:0000256" key="1">
    <source>
        <dbReference type="ARBA" id="ARBA00005594"/>
    </source>
</evidence>
<feature type="binding site" evidence="8">
    <location>
        <begin position="18"/>
        <end position="19"/>
    </location>
    <ligand>
        <name>ATP</name>
        <dbReference type="ChEBI" id="CHEBI:30616"/>
    </ligand>
</feature>
<dbReference type="InterPro" id="IPR014729">
    <property type="entry name" value="Rossmann-like_a/b/a_fold"/>
</dbReference>
<dbReference type="PANTHER" id="PTHR43766:SF1">
    <property type="entry name" value="TRYPTOPHAN--TRNA LIGASE, MITOCHONDRIAL"/>
    <property type="match status" value="1"/>
</dbReference>
<reference evidence="10 11" key="1">
    <citation type="submission" date="2017-09" db="EMBL/GenBank/DDBJ databases">
        <title>Depth-based differentiation of microbial function through sediment-hosted aquifers and enrichment of novel symbionts in the deep terrestrial subsurface.</title>
        <authorList>
            <person name="Probst A.J."/>
            <person name="Ladd B."/>
            <person name="Jarett J.K."/>
            <person name="Geller-Mcgrath D.E."/>
            <person name="Sieber C.M."/>
            <person name="Emerson J.B."/>
            <person name="Anantharaman K."/>
            <person name="Thomas B.C."/>
            <person name="Malmstrom R."/>
            <person name="Stieglmeier M."/>
            <person name="Klingl A."/>
            <person name="Woyke T."/>
            <person name="Ryan C.M."/>
            <person name="Banfield J.F."/>
        </authorList>
    </citation>
    <scope>NUCLEOTIDE SEQUENCE [LARGE SCALE GENOMIC DNA]</scope>
    <source>
        <strain evidence="10">CG15_BIG_FIL_POST_REV_8_21_14_020_45_12</strain>
    </source>
</reference>
<dbReference type="NCBIfam" id="TIGR00233">
    <property type="entry name" value="trpS"/>
    <property type="match status" value="1"/>
</dbReference>
<keyword evidence="5 8" id="KW-0648">Protein biosynthesis</keyword>
<keyword evidence="8" id="KW-0963">Cytoplasm</keyword>
<evidence type="ECO:0000313" key="10">
    <source>
        <dbReference type="EMBL" id="PIW36368.1"/>
    </source>
</evidence>
<protein>
    <recommendedName>
        <fullName evidence="8">Tryptophan--tRNA ligase</fullName>
        <ecNumber evidence="8">6.1.1.2</ecNumber>
    </recommendedName>
    <alternativeName>
        <fullName evidence="8">Tryptophanyl-tRNA synthetase</fullName>
        <shortName evidence="8">TrpRS</shortName>
    </alternativeName>
</protein>
<dbReference type="InterPro" id="IPR050203">
    <property type="entry name" value="Trp-tRNA_synthetase"/>
</dbReference>
<dbReference type="PANTHER" id="PTHR43766">
    <property type="entry name" value="TRYPTOPHAN--TRNA LIGASE, MITOCHONDRIAL"/>
    <property type="match status" value="1"/>
</dbReference>
<dbReference type="HAMAP" id="MF_00140_B">
    <property type="entry name" value="Trp_tRNA_synth_B"/>
    <property type="match status" value="1"/>
</dbReference>
<organism evidence="10 11">
    <name type="scientific">Candidatus Kerfeldbacteria bacterium CG15_BIG_FIL_POST_REV_8_21_14_020_45_12</name>
    <dbReference type="NCBI Taxonomy" id="2014247"/>
    <lineage>
        <taxon>Bacteria</taxon>
        <taxon>Candidatus Kerfeldiibacteriota</taxon>
    </lineage>
</organism>
<evidence type="ECO:0000256" key="8">
    <source>
        <dbReference type="HAMAP-Rule" id="MF_00140"/>
    </source>
</evidence>
<dbReference type="CDD" id="cd00806">
    <property type="entry name" value="TrpRS_core"/>
    <property type="match status" value="1"/>
</dbReference>
<dbReference type="GO" id="GO:0006436">
    <property type="term" value="P:tryptophanyl-tRNA aminoacylation"/>
    <property type="evidence" value="ECO:0007669"/>
    <property type="project" value="UniProtKB-UniRule"/>
</dbReference>
<dbReference type="Gene3D" id="1.10.240.10">
    <property type="entry name" value="Tyrosyl-Transfer RNA Synthetase"/>
    <property type="match status" value="1"/>
</dbReference>
<dbReference type="EMBL" id="PFGC01000059">
    <property type="protein sequence ID" value="PIW36368.1"/>
    <property type="molecule type" value="Genomic_DNA"/>
</dbReference>
<keyword evidence="6 8" id="KW-0030">Aminoacyl-tRNA synthetase</keyword>
<feature type="binding site" evidence="8">
    <location>
        <position position="135"/>
    </location>
    <ligand>
        <name>L-tryptophan</name>
        <dbReference type="ChEBI" id="CHEBI:57912"/>
    </ligand>
</feature>
<feature type="short sequence motif" description="'HIGH' region" evidence="8">
    <location>
        <begin position="11"/>
        <end position="19"/>
    </location>
</feature>
<evidence type="ECO:0000256" key="2">
    <source>
        <dbReference type="ARBA" id="ARBA00022598"/>
    </source>
</evidence>
<dbReference type="InterPro" id="IPR002306">
    <property type="entry name" value="Trp-tRNA-ligase"/>
</dbReference>
<accession>A0A2M7H2B2</accession>
<feature type="binding site" evidence="8">
    <location>
        <begin position="10"/>
        <end position="12"/>
    </location>
    <ligand>
        <name>ATP</name>
        <dbReference type="ChEBI" id="CHEBI:30616"/>
    </ligand>
</feature>
<comment type="subcellular location">
    <subcellularLocation>
        <location evidence="8">Cytoplasm</location>
    </subcellularLocation>
</comment>
<dbReference type="GO" id="GO:0004830">
    <property type="term" value="F:tryptophan-tRNA ligase activity"/>
    <property type="evidence" value="ECO:0007669"/>
    <property type="project" value="UniProtKB-UniRule"/>
</dbReference>
<evidence type="ECO:0000256" key="9">
    <source>
        <dbReference type="RuleBase" id="RU363036"/>
    </source>
</evidence>
<name>A0A2M7H2B2_9BACT</name>
<comment type="function">
    <text evidence="8">Catalyzes the attachment of tryptophan to tRNA(Trp).</text>
</comment>